<feature type="transmembrane region" description="Helical" evidence="1">
    <location>
        <begin position="96"/>
        <end position="119"/>
    </location>
</feature>
<dbReference type="EMBL" id="JBEPFB010000008">
    <property type="protein sequence ID" value="MER7374856.1"/>
    <property type="molecule type" value="Genomic_DNA"/>
</dbReference>
<accession>A0ABV1XTM7</accession>
<feature type="transmembrane region" description="Helical" evidence="1">
    <location>
        <begin position="64"/>
        <end position="84"/>
    </location>
</feature>
<dbReference type="Pfam" id="PF06912">
    <property type="entry name" value="DUF1275"/>
    <property type="match status" value="1"/>
</dbReference>
<feature type="transmembrane region" description="Helical" evidence="1">
    <location>
        <begin position="15"/>
        <end position="34"/>
    </location>
</feature>
<keyword evidence="3" id="KW-1185">Reference proteome</keyword>
<evidence type="ECO:0000313" key="3">
    <source>
        <dbReference type="Proteomes" id="UP001486207"/>
    </source>
</evidence>
<protein>
    <submittedName>
        <fullName evidence="2">YoaK family protein</fullName>
    </submittedName>
</protein>
<sequence length="236" mass="23989">MKQQVQPKAVPERPLRIAVVLLVAASGALEAVSFLALDRVFAGVMTSNLALLGMAAGRGESVDATAAALALAGFGAGALVAARYTRECVPAATHWAPRIMLVLGVEAFLLAVGALIWGLIDGTPDRVTRDVMQFGAALLMGAQSAAMVAAGRAAAPTTYLTGTLATYVVKGVGTGRPGIWVPLRFLGLIAGAAVSAALLKHARAWAALPPVVLLLCAVAAACVPLAARRHPATEPS</sequence>
<organism evidence="2 3">
    <name type="scientific">Streptomyces lanatus</name>
    <dbReference type="NCBI Taxonomy" id="66900"/>
    <lineage>
        <taxon>Bacteria</taxon>
        <taxon>Bacillati</taxon>
        <taxon>Actinomycetota</taxon>
        <taxon>Actinomycetes</taxon>
        <taxon>Kitasatosporales</taxon>
        <taxon>Streptomycetaceae</taxon>
        <taxon>Streptomyces</taxon>
    </lineage>
</organism>
<dbReference type="PANTHER" id="PTHR37314:SF4">
    <property type="entry name" value="UPF0700 TRANSMEMBRANE PROTEIN YOAK"/>
    <property type="match status" value="1"/>
</dbReference>
<dbReference type="PANTHER" id="PTHR37314">
    <property type="entry name" value="SLR0142 PROTEIN"/>
    <property type="match status" value="1"/>
</dbReference>
<reference evidence="2 3" key="1">
    <citation type="submission" date="2024-06" db="EMBL/GenBank/DDBJ databases">
        <title>The Natural Products Discovery Center: Release of the First 8490 Sequenced Strains for Exploring Actinobacteria Biosynthetic Diversity.</title>
        <authorList>
            <person name="Kalkreuter E."/>
            <person name="Kautsar S.A."/>
            <person name="Yang D."/>
            <person name="Bader C.D."/>
            <person name="Teijaro C.N."/>
            <person name="Fluegel L."/>
            <person name="Davis C.M."/>
            <person name="Simpson J.R."/>
            <person name="Lauterbach L."/>
            <person name="Steele A.D."/>
            <person name="Gui C."/>
            <person name="Meng S."/>
            <person name="Li G."/>
            <person name="Viehrig K."/>
            <person name="Ye F."/>
            <person name="Su P."/>
            <person name="Kiefer A.F."/>
            <person name="Nichols A."/>
            <person name="Cepeda A.J."/>
            <person name="Yan W."/>
            <person name="Fan B."/>
            <person name="Jiang Y."/>
            <person name="Adhikari A."/>
            <person name="Zheng C.-J."/>
            <person name="Schuster L."/>
            <person name="Cowan T.M."/>
            <person name="Smanski M.J."/>
            <person name="Chevrette M.G."/>
            <person name="De Carvalho L.P.S."/>
            <person name="Shen B."/>
        </authorList>
    </citation>
    <scope>NUCLEOTIDE SEQUENCE [LARGE SCALE GENOMIC DNA]</scope>
    <source>
        <strain evidence="2 3">NPDC000155</strain>
    </source>
</reference>
<proteinExistence type="predicted"/>
<feature type="transmembrane region" description="Helical" evidence="1">
    <location>
        <begin position="179"/>
        <end position="199"/>
    </location>
</feature>
<evidence type="ECO:0000313" key="2">
    <source>
        <dbReference type="EMBL" id="MER7374856.1"/>
    </source>
</evidence>
<feature type="transmembrane region" description="Helical" evidence="1">
    <location>
        <begin position="131"/>
        <end position="150"/>
    </location>
</feature>
<feature type="transmembrane region" description="Helical" evidence="1">
    <location>
        <begin position="206"/>
        <end position="227"/>
    </location>
</feature>
<keyword evidence="1" id="KW-0812">Transmembrane</keyword>
<name>A0ABV1XTM7_9ACTN</name>
<gene>
    <name evidence="2" type="ORF">ABT384_19685</name>
</gene>
<evidence type="ECO:0000256" key="1">
    <source>
        <dbReference type="SAM" id="Phobius"/>
    </source>
</evidence>
<keyword evidence="1" id="KW-0472">Membrane</keyword>
<dbReference type="Proteomes" id="UP001486207">
    <property type="component" value="Unassembled WGS sequence"/>
</dbReference>
<dbReference type="RefSeq" id="WP_190071812.1">
    <property type="nucleotide sequence ID" value="NZ_BNBM01000008.1"/>
</dbReference>
<dbReference type="InterPro" id="IPR010699">
    <property type="entry name" value="DUF1275"/>
</dbReference>
<comment type="caution">
    <text evidence="2">The sequence shown here is derived from an EMBL/GenBank/DDBJ whole genome shotgun (WGS) entry which is preliminary data.</text>
</comment>
<keyword evidence="1" id="KW-1133">Transmembrane helix</keyword>